<dbReference type="SUPFAM" id="SSF51604">
    <property type="entry name" value="Enolase C-terminal domain-like"/>
    <property type="match status" value="1"/>
</dbReference>
<dbReference type="Pfam" id="PF13378">
    <property type="entry name" value="MR_MLE_C"/>
    <property type="match status" value="1"/>
</dbReference>
<dbReference type="EMBL" id="CP051180">
    <property type="protein sequence ID" value="QIZ77937.1"/>
    <property type="molecule type" value="Genomic_DNA"/>
</dbReference>
<protein>
    <recommendedName>
        <fullName evidence="3">glucarate dehydratase</fullName>
        <ecNumber evidence="3">4.2.1.40</ecNumber>
    </recommendedName>
</protein>
<dbReference type="SUPFAM" id="SSF54826">
    <property type="entry name" value="Enolase N-terminal domain-like"/>
    <property type="match status" value="1"/>
</dbReference>
<dbReference type="SFLD" id="SFLDS00001">
    <property type="entry name" value="Enolase"/>
    <property type="match status" value="1"/>
</dbReference>
<evidence type="ECO:0000259" key="4">
    <source>
        <dbReference type="SMART" id="SM00922"/>
    </source>
</evidence>
<evidence type="ECO:0000313" key="5">
    <source>
        <dbReference type="EMBL" id="QIZ77937.1"/>
    </source>
</evidence>
<dbReference type="GO" id="GO:0008872">
    <property type="term" value="F:glucarate dehydratase activity"/>
    <property type="evidence" value="ECO:0007669"/>
    <property type="project" value="UniProtKB-EC"/>
</dbReference>
<evidence type="ECO:0000313" key="6">
    <source>
        <dbReference type="Proteomes" id="UP000501602"/>
    </source>
</evidence>
<keyword evidence="6" id="KW-1185">Reference proteome</keyword>
<comment type="catalytic activity">
    <reaction evidence="1">
        <text>D-glucarate = 5-dehydro-4-deoxy-D-glucarate + H2O</text>
        <dbReference type="Rhea" id="RHEA:14573"/>
        <dbReference type="ChEBI" id="CHEBI:15377"/>
        <dbReference type="ChEBI" id="CHEBI:30612"/>
        <dbReference type="ChEBI" id="CHEBI:42819"/>
        <dbReference type="EC" id="4.2.1.40"/>
    </reaction>
</comment>
<dbReference type="InterPro" id="IPR013341">
    <property type="entry name" value="Mandelate_racemase_N_dom"/>
</dbReference>
<dbReference type="Proteomes" id="UP000501602">
    <property type="component" value="Chromosome"/>
</dbReference>
<organism evidence="5 6">
    <name type="scientific">Ferrimonas lipolytica</name>
    <dbReference type="NCBI Taxonomy" id="2724191"/>
    <lineage>
        <taxon>Bacteria</taxon>
        <taxon>Pseudomonadati</taxon>
        <taxon>Pseudomonadota</taxon>
        <taxon>Gammaproteobacteria</taxon>
        <taxon>Alteromonadales</taxon>
        <taxon>Ferrimonadaceae</taxon>
        <taxon>Ferrimonas</taxon>
    </lineage>
</organism>
<dbReference type="CDD" id="cd03316">
    <property type="entry name" value="MR_like"/>
    <property type="match status" value="1"/>
</dbReference>
<dbReference type="Gene3D" id="3.30.390.10">
    <property type="entry name" value="Enolase-like, N-terminal domain"/>
    <property type="match status" value="1"/>
</dbReference>
<reference evidence="5 6" key="1">
    <citation type="submission" date="2020-04" db="EMBL/GenBank/DDBJ databases">
        <title>Ferrimonas sp. S7 isolated from sea water.</title>
        <authorList>
            <person name="Bae S.S."/>
            <person name="Baek K."/>
        </authorList>
    </citation>
    <scope>NUCLEOTIDE SEQUENCE [LARGE SCALE GENOMIC DNA]</scope>
    <source>
        <strain evidence="5 6">S7</strain>
    </source>
</reference>
<dbReference type="EC" id="4.2.1.40" evidence="3"/>
<name>A0A6H1UFQ5_9GAMM</name>
<dbReference type="PANTHER" id="PTHR48080:SF4">
    <property type="entry name" value="GLUCARATE DEHYDRATASE"/>
    <property type="match status" value="1"/>
</dbReference>
<sequence>MNTEAKIKRIELYAVADDHADTLPWAADQEPLLHTNNIVRIICEDGTEGVGATISYTENDFDKCIVEAMRNIAPGMIGKNAINTGAINAWLANRCNWGGLVAKSPFDIACWDIKGRKANMPIYQMLGGCRDKMLSYASTPMFETVEEYIPFIDDCIKHGFKAVKMHCPCVFERDYKLVEAVQEHYGDSGVAFMLDTAMYYNQQDALKMAKRLDEYGWMWFEAPISDYDTKGYQRLVRETNLEISSHGNCLLTLPEVANALANEVWSDVRQDATVCGGITPLVKCFALAEAFGKPLEVQSWGYTITQAANLHVALAHNNGKFFEQAYPYENFEYGAKNVIRTNKEGFVTVPDAPGLGVEMDWDKVRAASILSYIIE</sequence>
<dbReference type="InterPro" id="IPR034593">
    <property type="entry name" value="DgoD-like"/>
</dbReference>
<dbReference type="KEGG" id="fes:HER31_14155"/>
<accession>A0A6H1UFQ5</accession>
<dbReference type="Pfam" id="PF02746">
    <property type="entry name" value="MR_MLE_N"/>
    <property type="match status" value="1"/>
</dbReference>
<gene>
    <name evidence="5" type="ORF">HER31_14155</name>
</gene>
<dbReference type="InterPro" id="IPR029017">
    <property type="entry name" value="Enolase-like_N"/>
</dbReference>
<dbReference type="InterPro" id="IPR013342">
    <property type="entry name" value="Mandelate_racemase_C"/>
</dbReference>
<comment type="pathway">
    <text evidence="2">Carbohydrate acid metabolism; D-glucarate degradation; 2,5-dioxopentanoate from D-glucarate: step 1/2.</text>
</comment>
<dbReference type="InterPro" id="IPR029065">
    <property type="entry name" value="Enolase_C-like"/>
</dbReference>
<dbReference type="Gene3D" id="3.20.20.120">
    <property type="entry name" value="Enolase-like C-terminal domain"/>
    <property type="match status" value="1"/>
</dbReference>
<evidence type="ECO:0000256" key="3">
    <source>
        <dbReference type="ARBA" id="ARBA00011973"/>
    </source>
</evidence>
<proteinExistence type="predicted"/>
<evidence type="ECO:0000256" key="1">
    <source>
        <dbReference type="ARBA" id="ARBA00001426"/>
    </source>
</evidence>
<evidence type="ECO:0000256" key="2">
    <source>
        <dbReference type="ARBA" id="ARBA00005183"/>
    </source>
</evidence>
<dbReference type="SMART" id="SM00922">
    <property type="entry name" value="MR_MLE"/>
    <property type="match status" value="1"/>
</dbReference>
<feature type="domain" description="Mandelate racemase/muconate lactonizing enzyme C-terminal" evidence="4">
    <location>
        <begin position="145"/>
        <end position="242"/>
    </location>
</feature>
<dbReference type="AlphaFoldDB" id="A0A6H1UFQ5"/>
<dbReference type="PANTHER" id="PTHR48080">
    <property type="entry name" value="D-GALACTONATE DEHYDRATASE-RELATED"/>
    <property type="match status" value="1"/>
</dbReference>
<dbReference type="RefSeq" id="WP_168661409.1">
    <property type="nucleotide sequence ID" value="NZ_CP051180.1"/>
</dbReference>
<dbReference type="InterPro" id="IPR036849">
    <property type="entry name" value="Enolase-like_C_sf"/>
</dbReference>